<gene>
    <name evidence="8" type="primary">c1qtnf5</name>
</gene>
<evidence type="ECO:0000313" key="9">
    <source>
        <dbReference type="Proteomes" id="UP000694568"/>
    </source>
</evidence>
<feature type="compositionally biased region" description="Basic and acidic residues" evidence="6">
    <location>
        <begin position="147"/>
        <end position="163"/>
    </location>
</feature>
<keyword evidence="3" id="KW-0272">Extracellular matrix</keyword>
<dbReference type="FunFam" id="2.60.120.40:FF:000001">
    <property type="entry name" value="Complement C1q B chain"/>
    <property type="match status" value="1"/>
</dbReference>
<dbReference type="SMART" id="SM00110">
    <property type="entry name" value="C1Q"/>
    <property type="match status" value="1"/>
</dbReference>
<feature type="region of interest" description="Disordered" evidence="6">
    <location>
        <begin position="122"/>
        <end position="196"/>
    </location>
</feature>
<evidence type="ECO:0000313" key="8">
    <source>
        <dbReference type="Ensembl" id="ENSSLUP00000028223.1"/>
    </source>
</evidence>
<reference evidence="8" key="1">
    <citation type="submission" date="2025-08" db="UniProtKB">
        <authorList>
            <consortium name="Ensembl"/>
        </authorList>
    </citation>
    <scope>IDENTIFICATION</scope>
</reference>
<dbReference type="GeneTree" id="ENSGT00940000161353"/>
<dbReference type="Gene3D" id="2.60.120.40">
    <property type="match status" value="1"/>
</dbReference>
<keyword evidence="9" id="KW-1185">Reference proteome</keyword>
<dbReference type="InterPro" id="IPR001073">
    <property type="entry name" value="C1q_dom"/>
</dbReference>
<evidence type="ECO:0000256" key="5">
    <source>
        <dbReference type="ARBA" id="ARBA00023119"/>
    </source>
</evidence>
<dbReference type="InterPro" id="IPR008160">
    <property type="entry name" value="Collagen"/>
</dbReference>
<dbReference type="PRINTS" id="PR00007">
    <property type="entry name" value="COMPLEMNTC1Q"/>
</dbReference>
<feature type="domain" description="C1q" evidence="7">
    <location>
        <begin position="197"/>
        <end position="337"/>
    </location>
</feature>
<dbReference type="SUPFAM" id="SSF49842">
    <property type="entry name" value="TNF-like"/>
    <property type="match status" value="1"/>
</dbReference>
<dbReference type="Proteomes" id="UP000694568">
    <property type="component" value="Unplaced"/>
</dbReference>
<dbReference type="PANTHER" id="PTHR15427">
    <property type="entry name" value="EMILIN ELASTIN MICROFIBRIL INTERFACE-LOCATED PROTEIN ELASTIN MICROFIBRIL INTERFACER"/>
    <property type="match status" value="1"/>
</dbReference>
<dbReference type="Pfam" id="PF00386">
    <property type="entry name" value="C1q"/>
    <property type="match status" value="1"/>
</dbReference>
<name>A0A8C9YQK9_SANLU</name>
<dbReference type="AlphaFoldDB" id="A0A8C9YQK9"/>
<comment type="subcellular location">
    <subcellularLocation>
        <location evidence="1">Secreted</location>
        <location evidence="1">Extracellular space</location>
        <location evidence="1">Extracellular matrix</location>
    </subcellularLocation>
</comment>
<dbReference type="Ensembl" id="ENSSLUT00000029128.1">
    <property type="protein sequence ID" value="ENSSLUP00000028223.1"/>
    <property type="gene ID" value="ENSSLUG00000012747.1"/>
</dbReference>
<sequence>MALSELVLSLLFVLDQQPIFSIVSSLFALLHPQFLLSHPPYFLIGFYYHFLSLFPQPDSGWEERLYWVLFGTLKHQQELPNTSLYINCRDTAMTSLRLLPLLQSLLLLQVHLSNQLEDNKIPPSLCTGHPGIPGSPGAHGSTGQPGRDGRDGRDAAPGEKGQKGDMGYPGETGVRGLTGDRGEPGEKGERGQSGECAVAPKSAFSVKLSEGLTSPITVGNVVRFDKVVLNEQGDYNAETGRFTCKVPGVYYFAVHATVYRASLQFDLMKNAHTVASYFQFYGNWPKPASLSGGSLLHLIPGDQVWVQMALSEYNGFYSSTKTDSTFTGFLVYSDWKNSAVFA</sequence>
<protein>
    <submittedName>
        <fullName evidence="8">C1q and TNF related 5</fullName>
    </submittedName>
</protein>
<evidence type="ECO:0000256" key="3">
    <source>
        <dbReference type="ARBA" id="ARBA00022530"/>
    </source>
</evidence>
<dbReference type="PANTHER" id="PTHR15427:SF27">
    <property type="entry name" value="COMPLEMENT C1Q TUMOR NECROSIS FACTOR-RELATED PROTEIN 5"/>
    <property type="match status" value="1"/>
</dbReference>
<keyword evidence="5" id="KW-0176">Collagen</keyword>
<evidence type="ECO:0000256" key="1">
    <source>
        <dbReference type="ARBA" id="ARBA00004498"/>
    </source>
</evidence>
<keyword evidence="2" id="KW-0964">Secreted</keyword>
<dbReference type="InterPro" id="IPR008983">
    <property type="entry name" value="Tumour_necrosis_fac-like_dom"/>
</dbReference>
<dbReference type="GO" id="GO:0005581">
    <property type="term" value="C:collagen trimer"/>
    <property type="evidence" value="ECO:0007669"/>
    <property type="project" value="UniProtKB-KW"/>
</dbReference>
<evidence type="ECO:0000256" key="4">
    <source>
        <dbReference type="ARBA" id="ARBA00022729"/>
    </source>
</evidence>
<dbReference type="InterPro" id="IPR050392">
    <property type="entry name" value="Collagen/C1q_domain"/>
</dbReference>
<reference evidence="8" key="2">
    <citation type="submission" date="2025-09" db="UniProtKB">
        <authorList>
            <consortium name="Ensembl"/>
        </authorList>
    </citation>
    <scope>IDENTIFICATION</scope>
</reference>
<evidence type="ECO:0000256" key="2">
    <source>
        <dbReference type="ARBA" id="ARBA00022525"/>
    </source>
</evidence>
<dbReference type="PROSITE" id="PS50871">
    <property type="entry name" value="C1Q"/>
    <property type="match status" value="1"/>
</dbReference>
<keyword evidence="4" id="KW-0732">Signal</keyword>
<feature type="compositionally biased region" description="Basic and acidic residues" evidence="6">
    <location>
        <begin position="178"/>
        <end position="192"/>
    </location>
</feature>
<organism evidence="8 9">
    <name type="scientific">Sander lucioperca</name>
    <name type="common">Pike-perch</name>
    <name type="synonym">Perca lucioperca</name>
    <dbReference type="NCBI Taxonomy" id="283035"/>
    <lineage>
        <taxon>Eukaryota</taxon>
        <taxon>Metazoa</taxon>
        <taxon>Chordata</taxon>
        <taxon>Craniata</taxon>
        <taxon>Vertebrata</taxon>
        <taxon>Euteleostomi</taxon>
        <taxon>Actinopterygii</taxon>
        <taxon>Neopterygii</taxon>
        <taxon>Teleostei</taxon>
        <taxon>Neoteleostei</taxon>
        <taxon>Acanthomorphata</taxon>
        <taxon>Eupercaria</taxon>
        <taxon>Perciformes</taxon>
        <taxon>Percoidei</taxon>
        <taxon>Percidae</taxon>
        <taxon>Luciopercinae</taxon>
        <taxon>Sander</taxon>
    </lineage>
</organism>
<dbReference type="Pfam" id="PF01391">
    <property type="entry name" value="Collagen"/>
    <property type="match status" value="1"/>
</dbReference>
<evidence type="ECO:0000259" key="7">
    <source>
        <dbReference type="PROSITE" id="PS50871"/>
    </source>
</evidence>
<proteinExistence type="predicted"/>
<evidence type="ECO:0000256" key="6">
    <source>
        <dbReference type="SAM" id="MobiDB-lite"/>
    </source>
</evidence>
<accession>A0A8C9YQK9</accession>